<protein>
    <submittedName>
        <fullName evidence="1">Uncharacterized protein</fullName>
    </submittedName>
</protein>
<dbReference type="AlphaFoldDB" id="A0A510UNN1"/>
<dbReference type="EMBL" id="BJTZ01000094">
    <property type="protein sequence ID" value="GEK16189.1"/>
    <property type="molecule type" value="Genomic_DNA"/>
</dbReference>
<organism evidence="1 2">
    <name type="scientific">Aliivibrio fischeri</name>
    <name type="common">Vibrio fischeri</name>
    <dbReference type="NCBI Taxonomy" id="668"/>
    <lineage>
        <taxon>Bacteria</taxon>
        <taxon>Pseudomonadati</taxon>
        <taxon>Pseudomonadota</taxon>
        <taxon>Gammaproteobacteria</taxon>
        <taxon>Vibrionales</taxon>
        <taxon>Vibrionaceae</taxon>
        <taxon>Aliivibrio</taxon>
    </lineage>
</organism>
<evidence type="ECO:0000313" key="2">
    <source>
        <dbReference type="Proteomes" id="UP000321787"/>
    </source>
</evidence>
<dbReference type="Proteomes" id="UP000321787">
    <property type="component" value="Unassembled WGS sequence"/>
</dbReference>
<evidence type="ECO:0000313" key="1">
    <source>
        <dbReference type="EMBL" id="GEK16189.1"/>
    </source>
</evidence>
<name>A0A510UNN1_ALIFS</name>
<reference evidence="1 2" key="1">
    <citation type="submission" date="2019-07" db="EMBL/GenBank/DDBJ databases">
        <title>Whole genome shotgun sequence of Aliivibrio fischeri NBRC 101058.</title>
        <authorList>
            <person name="Hosoyama A."/>
            <person name="Uohara A."/>
            <person name="Ohji S."/>
            <person name="Ichikawa N."/>
        </authorList>
    </citation>
    <scope>NUCLEOTIDE SEQUENCE [LARGE SCALE GENOMIC DNA]</scope>
    <source>
        <strain evidence="1 2">NBRC 101058</strain>
    </source>
</reference>
<proteinExistence type="predicted"/>
<comment type="caution">
    <text evidence="1">The sequence shown here is derived from an EMBL/GenBank/DDBJ whole genome shotgun (WGS) entry which is preliminary data.</text>
</comment>
<accession>A0A510UNN1</accession>
<sequence length="126" mass="14733">MTFQYNQVVYLIENSEENAKLVHENLHILEHLNGHISVRYGYRSLKLKIFDKLEKVSQGQIVDNKRLGQVLLFAKDKQDEFEAKNKRKRNSKSVITIGQRQAMNEQLRALNPVLLEPDQFTATHSR</sequence>
<gene>
    <name evidence="1" type="ORF">AFI02nite_42250</name>
</gene>